<dbReference type="Proteomes" id="UP000272400">
    <property type="component" value="Unassembled WGS sequence"/>
</dbReference>
<comment type="caution">
    <text evidence="1">The sequence shown here is derived from an EMBL/GenBank/DDBJ whole genome shotgun (WGS) entry which is preliminary data.</text>
</comment>
<dbReference type="AlphaFoldDB" id="A0A3N1CV65"/>
<protein>
    <recommendedName>
        <fullName evidence="3">Acyl-coenzyme A thioesterase PaaI-like protein</fullName>
    </recommendedName>
</protein>
<dbReference type="OrthoDB" id="3213063at2"/>
<gene>
    <name evidence="1" type="ORF">EDD29_2707</name>
</gene>
<proteinExistence type="predicted"/>
<evidence type="ECO:0000313" key="2">
    <source>
        <dbReference type="Proteomes" id="UP000272400"/>
    </source>
</evidence>
<reference evidence="1 2" key="1">
    <citation type="submission" date="2018-11" db="EMBL/GenBank/DDBJ databases">
        <title>Sequencing the genomes of 1000 actinobacteria strains.</title>
        <authorList>
            <person name="Klenk H.-P."/>
        </authorList>
    </citation>
    <scope>NUCLEOTIDE SEQUENCE [LARGE SCALE GENOMIC DNA]</scope>
    <source>
        <strain evidence="1 2">DSM 44254</strain>
    </source>
</reference>
<evidence type="ECO:0000313" key="1">
    <source>
        <dbReference type="EMBL" id="ROO85167.1"/>
    </source>
</evidence>
<sequence>MGEAPWTFGERALPEQERFAREVRALCSVVLGMERADPGLDDVTELLRGARERLAGGVPEGAGPRVGALVEGDGRVYLDHGQDVGGFNPMFPVYRIEVHGPGSATGTVNFPVCYEGPPGLVHGGFLGVFADSVVQHHNCAVGLTGKTRGMELRYRRPVPLLADLDFAIARTVAEGTVTSVLTLAAGDRTLCEATVTAVASDRTALPAVSPRR</sequence>
<organism evidence="1 2">
    <name type="scientific">Actinocorallia herbida</name>
    <dbReference type="NCBI Taxonomy" id="58109"/>
    <lineage>
        <taxon>Bacteria</taxon>
        <taxon>Bacillati</taxon>
        <taxon>Actinomycetota</taxon>
        <taxon>Actinomycetes</taxon>
        <taxon>Streptosporangiales</taxon>
        <taxon>Thermomonosporaceae</taxon>
        <taxon>Actinocorallia</taxon>
    </lineage>
</organism>
<keyword evidence="2" id="KW-1185">Reference proteome</keyword>
<dbReference type="InterPro" id="IPR029069">
    <property type="entry name" value="HotDog_dom_sf"/>
</dbReference>
<dbReference type="Gene3D" id="3.10.129.10">
    <property type="entry name" value="Hotdog Thioesterase"/>
    <property type="match status" value="1"/>
</dbReference>
<accession>A0A3N1CV65</accession>
<dbReference type="SUPFAM" id="SSF54637">
    <property type="entry name" value="Thioesterase/thiol ester dehydrase-isomerase"/>
    <property type="match status" value="1"/>
</dbReference>
<evidence type="ECO:0008006" key="3">
    <source>
        <dbReference type="Google" id="ProtNLM"/>
    </source>
</evidence>
<dbReference type="EMBL" id="RJKE01000001">
    <property type="protein sequence ID" value="ROO85167.1"/>
    <property type="molecule type" value="Genomic_DNA"/>
</dbReference>
<name>A0A3N1CV65_9ACTN</name>
<dbReference type="RefSeq" id="WP_123664704.1">
    <property type="nucleotide sequence ID" value="NZ_RJKE01000001.1"/>
</dbReference>